<evidence type="ECO:0000313" key="1">
    <source>
        <dbReference type="EMBL" id="EGR27365.1"/>
    </source>
</evidence>
<name>G0R588_ICHMU</name>
<gene>
    <name evidence="1" type="ORF">IMG5_197000</name>
</gene>
<reference evidence="1 2" key="1">
    <citation type="submission" date="2011-07" db="EMBL/GenBank/DDBJ databases">
        <authorList>
            <person name="Coyne R."/>
            <person name="Brami D."/>
            <person name="Johnson J."/>
            <person name="Hostetler J."/>
            <person name="Hannick L."/>
            <person name="Clark T."/>
            <person name="Cassidy-Hanley D."/>
            <person name="Inman J."/>
        </authorList>
    </citation>
    <scope>NUCLEOTIDE SEQUENCE [LARGE SCALE GENOMIC DNA]</scope>
    <source>
        <strain evidence="1 2">G5</strain>
    </source>
</reference>
<evidence type="ECO:0000313" key="2">
    <source>
        <dbReference type="Proteomes" id="UP000008983"/>
    </source>
</evidence>
<proteinExistence type="predicted"/>
<dbReference type="AlphaFoldDB" id="G0R588"/>
<dbReference type="InParanoid" id="G0R588"/>
<keyword evidence="2" id="KW-1185">Reference proteome</keyword>
<sequence length="131" mass="15949">MVSPYLHCIINNFNLFTSLNNYKINFLTVLNYKQLRKQNRFTQNYFLNIRNTKKIKLRCFKIRTLSQTNQSASYIIKNNLFFNRFIQVLIASIPCFSTCQNYYIMPCFDQRSSYIMFTEILRYQVQRFQNI</sequence>
<dbReference type="EMBL" id="GL984363">
    <property type="protein sequence ID" value="EGR27365.1"/>
    <property type="molecule type" value="Genomic_DNA"/>
</dbReference>
<accession>G0R588</accession>
<dbReference type="GeneID" id="14903428"/>
<organism evidence="1 2">
    <name type="scientific">Ichthyophthirius multifiliis</name>
    <name type="common">White spot disease agent</name>
    <name type="synonym">Ich</name>
    <dbReference type="NCBI Taxonomy" id="5932"/>
    <lineage>
        <taxon>Eukaryota</taxon>
        <taxon>Sar</taxon>
        <taxon>Alveolata</taxon>
        <taxon>Ciliophora</taxon>
        <taxon>Intramacronucleata</taxon>
        <taxon>Oligohymenophorea</taxon>
        <taxon>Hymenostomatida</taxon>
        <taxon>Ophryoglenina</taxon>
        <taxon>Ichthyophthirius</taxon>
    </lineage>
</organism>
<dbReference type="Proteomes" id="UP000008983">
    <property type="component" value="Unassembled WGS sequence"/>
</dbReference>
<protein>
    <submittedName>
        <fullName evidence="1">Uncharacterized protein</fullName>
    </submittedName>
</protein>
<dbReference type="RefSeq" id="XP_004024249.1">
    <property type="nucleotide sequence ID" value="XM_004024200.1"/>
</dbReference>